<evidence type="ECO:0000256" key="1">
    <source>
        <dbReference type="ARBA" id="ARBA00022737"/>
    </source>
</evidence>
<dbReference type="GO" id="GO:0019887">
    <property type="term" value="F:protein kinase regulator activity"/>
    <property type="evidence" value="ECO:0007669"/>
    <property type="project" value="TreeGrafter"/>
</dbReference>
<dbReference type="GO" id="GO:0005829">
    <property type="term" value="C:cytosol"/>
    <property type="evidence" value="ECO:0007669"/>
    <property type="project" value="TreeGrafter"/>
</dbReference>
<dbReference type="PANTHER" id="PTHR23346">
    <property type="entry name" value="TRANSLATIONAL ACTIVATOR GCN1-RELATED"/>
    <property type="match status" value="1"/>
</dbReference>
<dbReference type="InterPro" id="IPR016024">
    <property type="entry name" value="ARM-type_fold"/>
</dbReference>
<dbReference type="Proteomes" id="UP000031668">
    <property type="component" value="Unassembled WGS sequence"/>
</dbReference>
<dbReference type="EMBL" id="JWZT01004906">
    <property type="protein sequence ID" value="KII62653.1"/>
    <property type="molecule type" value="Genomic_DNA"/>
</dbReference>
<keyword evidence="1" id="KW-0677">Repeat</keyword>
<evidence type="ECO:0000313" key="3">
    <source>
        <dbReference type="Proteomes" id="UP000031668"/>
    </source>
</evidence>
<dbReference type="PANTHER" id="PTHR23346:SF7">
    <property type="entry name" value="STALLED RIBOSOME SENSOR GCN1"/>
    <property type="match status" value="1"/>
</dbReference>
<comment type="caution">
    <text evidence="2">The sequence shown here is derived from an EMBL/GenBank/DDBJ whole genome shotgun (WGS) entry which is preliminary data.</text>
</comment>
<evidence type="ECO:0000313" key="2">
    <source>
        <dbReference type="EMBL" id="KII62653.1"/>
    </source>
</evidence>
<accession>A0A0C2IBF5</accession>
<dbReference type="SUPFAM" id="SSF48371">
    <property type="entry name" value="ARM repeat"/>
    <property type="match status" value="3"/>
</dbReference>
<proteinExistence type="predicted"/>
<sequence length="1630" mass="185381">MSIFNSDPKSLFNRDTYSEFINFIDGLSKSFNFKSKKLGSITKENLKEMSVKDIMEILKDKAFINTSKISQKLITKFEESYREESSSRSKVNEVIAICEIAFWVLKAVIDTVPKNLLCLQYPFMCRKLFPLVKHPLLSEYVCKSLLCLGGGMIMKFDIGKTLAVSAIRPLNPTFLLPTDLVSQRLEIQNIQIINRLLSFLTSQDCEFFLHLGILSFLLPSIHIAYSCDSTTINLEYLSKLNKLLTSCFSFGAKKTNEIHLNESVNSLFCEILNLLYHLVENVIDEIHQTYVEDVFVLISLFVENYEKLLGDTFRISNTITEILITRMVHPNNMVRQQTLLFLKFLSGHICELNSDNLTKLSAFLFINSNDSNEVVKETCIDIMCSYQFDITQNHLIQIIQCVDNLSTDIQKFASSAIYEILKDDATTLVDVSIQHLIGVYNRLLSLETQNNAQSSLYVQKTGVFQTFLEIVEFFDLSKVKKILNFVFDVSIKEKCDKIQGIIVEICNKICVYHGCTMKEELISFLDQKSKSISKTKAAHNNVRECVAIMIASLYVYLPLDSPQRLLMQHQFLSYLESPKKKIQTQIASCLPNFMKDQEEQWDNITKQFLQNIFNNTNSNCSLRGNSIALSFAIKYRGISAFKSLNILTTVYSAIEQDTKNKQNSIRCLKALFENVTHLVEPYSLQIIIRLLKVSTLNDLHLRKLTNSTICVVLKNISSYYLSKIIKTIVYSAKTPSFETLNFVYNLSVVSELRAKTISHFMIRIVEISNYCLSDNSQGFVKMAEQALKNFLAMMVSPDLIPHKFSILSALKNPVKRTPEFLQLFLNTRFTQKLDMASIALVIPIIVFGLESHFDSDIKIRSLKIIRLLSHIIHSDILTNLSEIISERMLKSLGDADPKVRESVAITFGSICKYCTISQCLKLISCLRNLFLSNDATIQAISAHSMAHIIGCMELQYLKNTVDQTCDALNDALSPINVVRSYLLLIAHLPSIFQDNFRMYVSVVTPFIIRYISDQSSVVSHAALLAGQGLVKAYGNSALEYLLPDLENGLKDACSNNRIGSLNLMRETFYTLAGLHISDDVKESSQNDEINSDEVLEKFFSQVSTGIKNRFISLIYISRCDFDPNVKSISFKIWKIIVSKAGLTSVLLEVLPTLIEILLDYLDSGHSHQRELCDNCLIELFKRSSSKVSYQIFPTIFEKFKQASTPESLLSIGGLLQKTILLVETSIISKFTAEIVDMVMKLQSMSGHVVESSCSIITALSYACGINYICPILDKIILETRSDCNRGKSLNVITNILSKDNQRILDYVLNEILIAPLDFELVSKICKNSNIGLESDHVLLIMNSIVFNLCLDLDKQENFIYSEEIICSFKASSIKLIVSMILDVSFENESNEKLLVLSFILLWCCKLDCSSLDIERIHKYCSSCLAVEHILMLKNVMEIYRIILNHDCSSNNKKRNLKYFLREFNFLYGKYSPKKDQHIFGFGFGAVDIKAIIDILKYGLLNEHGSTLCDFITILLKITGNKIYEGVQPHVRQILSIMIKFLTLDNEWEVMLNAFEIVIQLVNFPDQNNTDALFDDLNILTPHLLAVFARLIYQLPDDHPERTRLTNDIDMMTTFPEVHCLAQSLISIHQT</sequence>
<name>A0A0C2IBF5_THEKT</name>
<organism evidence="2 3">
    <name type="scientific">Thelohanellus kitauei</name>
    <name type="common">Myxosporean</name>
    <dbReference type="NCBI Taxonomy" id="669202"/>
    <lineage>
        <taxon>Eukaryota</taxon>
        <taxon>Metazoa</taxon>
        <taxon>Cnidaria</taxon>
        <taxon>Myxozoa</taxon>
        <taxon>Myxosporea</taxon>
        <taxon>Bivalvulida</taxon>
        <taxon>Platysporina</taxon>
        <taxon>Myxobolidae</taxon>
        <taxon>Thelohanellus</taxon>
    </lineage>
</organism>
<dbReference type="InterPro" id="IPR011989">
    <property type="entry name" value="ARM-like"/>
</dbReference>
<dbReference type="GO" id="GO:0006417">
    <property type="term" value="P:regulation of translation"/>
    <property type="evidence" value="ECO:0007669"/>
    <property type="project" value="TreeGrafter"/>
</dbReference>
<protein>
    <submittedName>
        <fullName evidence="2">Translational activator GCN1</fullName>
    </submittedName>
</protein>
<reference evidence="2 3" key="1">
    <citation type="journal article" date="2014" name="Genome Biol. Evol.">
        <title>The genome of the myxosporean Thelohanellus kitauei shows adaptations to nutrient acquisition within its fish host.</title>
        <authorList>
            <person name="Yang Y."/>
            <person name="Xiong J."/>
            <person name="Zhou Z."/>
            <person name="Huo F."/>
            <person name="Miao W."/>
            <person name="Ran C."/>
            <person name="Liu Y."/>
            <person name="Zhang J."/>
            <person name="Feng J."/>
            <person name="Wang M."/>
            <person name="Wang M."/>
            <person name="Wang L."/>
            <person name="Yao B."/>
        </authorList>
    </citation>
    <scope>NUCLEOTIDE SEQUENCE [LARGE SCALE GENOMIC DNA]</scope>
    <source>
        <strain evidence="2">Wuqing</strain>
    </source>
</reference>
<gene>
    <name evidence="2" type="ORF">RF11_04828</name>
</gene>
<keyword evidence="3" id="KW-1185">Reference proteome</keyword>
<dbReference type="Gene3D" id="1.25.10.10">
    <property type="entry name" value="Leucine-rich Repeat Variant"/>
    <property type="match status" value="3"/>
</dbReference>
<dbReference type="OrthoDB" id="5148094at2759"/>
<dbReference type="GO" id="GO:0034198">
    <property type="term" value="P:cellular response to amino acid starvation"/>
    <property type="evidence" value="ECO:0007669"/>
    <property type="project" value="TreeGrafter"/>
</dbReference>